<dbReference type="InterPro" id="IPR050797">
    <property type="entry name" value="Carb_Metab_Trans_Reg"/>
</dbReference>
<protein>
    <submittedName>
        <fullName evidence="10">Putative sucrose utilization protein SUC1</fullName>
    </submittedName>
</protein>
<keyword evidence="11" id="KW-1185">Reference proteome</keyword>
<dbReference type="PROSITE" id="PS00463">
    <property type="entry name" value="ZN2_CY6_FUNGAL_1"/>
    <property type="match status" value="1"/>
</dbReference>
<dbReference type="PANTHER" id="PTHR31668:SF18">
    <property type="entry name" value="MALTOSE FERMENTATION REGULATORY PROTEIN MAL13-RELATED"/>
    <property type="match status" value="1"/>
</dbReference>
<dbReference type="GO" id="GO:0005634">
    <property type="term" value="C:nucleus"/>
    <property type="evidence" value="ECO:0007669"/>
    <property type="project" value="UniProtKB-SubCell"/>
</dbReference>
<feature type="compositionally biased region" description="Basic residues" evidence="8">
    <location>
        <begin position="35"/>
        <end position="49"/>
    </location>
</feature>
<evidence type="ECO:0000256" key="2">
    <source>
        <dbReference type="ARBA" id="ARBA00022723"/>
    </source>
</evidence>
<dbReference type="PROSITE" id="PS50048">
    <property type="entry name" value="ZN2_CY6_FUNGAL_2"/>
    <property type="match status" value="1"/>
</dbReference>
<organism evidence="10 11">
    <name type="scientific">Fusarium culmorum</name>
    <dbReference type="NCBI Taxonomy" id="5516"/>
    <lineage>
        <taxon>Eukaryota</taxon>
        <taxon>Fungi</taxon>
        <taxon>Dikarya</taxon>
        <taxon>Ascomycota</taxon>
        <taxon>Pezizomycotina</taxon>
        <taxon>Sordariomycetes</taxon>
        <taxon>Hypocreomycetidae</taxon>
        <taxon>Hypocreales</taxon>
        <taxon>Nectriaceae</taxon>
        <taxon>Fusarium</taxon>
    </lineage>
</organism>
<gene>
    <name evidence="10" type="ORF">FCULG_00006184</name>
</gene>
<dbReference type="SMART" id="SM00066">
    <property type="entry name" value="GAL4"/>
    <property type="match status" value="1"/>
</dbReference>
<evidence type="ECO:0000256" key="1">
    <source>
        <dbReference type="ARBA" id="ARBA00004123"/>
    </source>
</evidence>
<dbReference type="AlphaFoldDB" id="A0A2T4GUM1"/>
<dbReference type="CDD" id="cd00067">
    <property type="entry name" value="GAL4"/>
    <property type="match status" value="1"/>
</dbReference>
<evidence type="ECO:0000313" key="10">
    <source>
        <dbReference type="EMBL" id="PTD07254.1"/>
    </source>
</evidence>
<evidence type="ECO:0000313" key="11">
    <source>
        <dbReference type="Proteomes" id="UP000241587"/>
    </source>
</evidence>
<dbReference type="GO" id="GO:0006351">
    <property type="term" value="P:DNA-templated transcription"/>
    <property type="evidence" value="ECO:0007669"/>
    <property type="project" value="InterPro"/>
</dbReference>
<dbReference type="Proteomes" id="UP000241587">
    <property type="component" value="Unassembled WGS sequence"/>
</dbReference>
<evidence type="ECO:0000256" key="3">
    <source>
        <dbReference type="ARBA" id="ARBA00022833"/>
    </source>
</evidence>
<dbReference type="Pfam" id="PF00172">
    <property type="entry name" value="Zn_clus"/>
    <property type="match status" value="1"/>
</dbReference>
<evidence type="ECO:0000256" key="8">
    <source>
        <dbReference type="SAM" id="MobiDB-lite"/>
    </source>
</evidence>
<dbReference type="OrthoDB" id="434972at2759"/>
<dbReference type="PANTHER" id="PTHR31668">
    <property type="entry name" value="GLUCOSE TRANSPORT TRANSCRIPTION REGULATOR RGT1-RELATED-RELATED"/>
    <property type="match status" value="1"/>
</dbReference>
<feature type="region of interest" description="Disordered" evidence="8">
    <location>
        <begin position="94"/>
        <end position="118"/>
    </location>
</feature>
<keyword evidence="3" id="KW-0862">Zinc</keyword>
<dbReference type="GO" id="GO:0000981">
    <property type="term" value="F:DNA-binding transcription factor activity, RNA polymerase II-specific"/>
    <property type="evidence" value="ECO:0007669"/>
    <property type="project" value="InterPro"/>
</dbReference>
<keyword evidence="4" id="KW-0805">Transcription regulation</keyword>
<evidence type="ECO:0000259" key="9">
    <source>
        <dbReference type="PROSITE" id="PS50048"/>
    </source>
</evidence>
<keyword evidence="7" id="KW-0539">Nucleus</keyword>
<dbReference type="InterPro" id="IPR036864">
    <property type="entry name" value="Zn2-C6_fun-type_DNA-bd_sf"/>
</dbReference>
<dbReference type="GO" id="GO:0003677">
    <property type="term" value="F:DNA binding"/>
    <property type="evidence" value="ECO:0007669"/>
    <property type="project" value="UniProtKB-KW"/>
</dbReference>
<feature type="region of interest" description="Disordered" evidence="8">
    <location>
        <begin position="35"/>
        <end position="69"/>
    </location>
</feature>
<sequence>MGFACDPCSIRKIKCHEGLPCRQCSAASLSCTYDRKRKKSGPKGPRKRTKEAIEQAQHQQSCKRMRQETTDSESDVANAIVASSSLALANSHSETCDASNSRDGDRSNDFPSLVSPQHDDRVSLSSLTYYLNIYNSCLYVVWPIVDHEKLVQRLHQGDNKIAYALATSICSATIAQLQLPPDEHGNSSHSMAYEAEKTRLMLDYPKHQTVGALLTCFFLHAFYADTGKITKSTLLLREAIAHAHILGLHQDLFYAELDAETIQHHLRIAWVLFITDRAHSLQQDIPPTFKLSPTLPQLQSQHEPGPGSAFCSLCKLFQTFDDACPSGVSSKQVGLLGTISSQLQAKQPLPLCENEVQRADIVVTDSWLRVVLWKAAIPFVDANTDPYDQNLSVSFPASVAHDLLSRLTTLSSCALEAHGPGMASKLFEVANSVADVLICAPELATVDTVHVGPRDILAALSSLIASLRTTGNSTLLTLLQEKMVACALYQAQPGRLLQITDVSGEDLHEERSRTVE</sequence>
<dbReference type="OMA" id="KLFEVAM"/>
<name>A0A2T4GUM1_FUSCU</name>
<accession>A0A2T4GUM1</accession>
<comment type="subcellular location">
    <subcellularLocation>
        <location evidence="1">Nucleus</location>
    </subcellularLocation>
</comment>
<dbReference type="Gene3D" id="4.10.240.10">
    <property type="entry name" value="Zn(2)-C6 fungal-type DNA-binding domain"/>
    <property type="match status" value="1"/>
</dbReference>
<feature type="domain" description="Zn(2)-C6 fungal-type" evidence="9">
    <location>
        <begin position="4"/>
        <end position="33"/>
    </location>
</feature>
<dbReference type="Pfam" id="PF04082">
    <property type="entry name" value="Fungal_trans"/>
    <property type="match status" value="1"/>
</dbReference>
<dbReference type="InterPro" id="IPR007219">
    <property type="entry name" value="XnlR_reg_dom"/>
</dbReference>
<dbReference type="CDD" id="cd12148">
    <property type="entry name" value="fungal_TF_MHR"/>
    <property type="match status" value="1"/>
</dbReference>
<comment type="caution">
    <text evidence="10">The sequence shown here is derived from an EMBL/GenBank/DDBJ whole genome shotgun (WGS) entry which is preliminary data.</text>
</comment>
<dbReference type="SUPFAM" id="SSF57701">
    <property type="entry name" value="Zn2/Cys6 DNA-binding domain"/>
    <property type="match status" value="1"/>
</dbReference>
<keyword evidence="6" id="KW-0804">Transcription</keyword>
<dbReference type="GO" id="GO:0008270">
    <property type="term" value="F:zinc ion binding"/>
    <property type="evidence" value="ECO:0007669"/>
    <property type="project" value="InterPro"/>
</dbReference>
<dbReference type="InterPro" id="IPR001138">
    <property type="entry name" value="Zn2Cys6_DnaBD"/>
</dbReference>
<evidence type="ECO:0000256" key="4">
    <source>
        <dbReference type="ARBA" id="ARBA00023015"/>
    </source>
</evidence>
<evidence type="ECO:0000256" key="6">
    <source>
        <dbReference type="ARBA" id="ARBA00023163"/>
    </source>
</evidence>
<keyword evidence="2" id="KW-0479">Metal-binding</keyword>
<keyword evidence="5" id="KW-0238">DNA-binding</keyword>
<proteinExistence type="predicted"/>
<reference evidence="10 11" key="1">
    <citation type="submission" date="2018-02" db="EMBL/GenBank/DDBJ databases">
        <title>Fusarium culmorum secondary metabolites in fungal-bacterial-plant interactions.</title>
        <authorList>
            <person name="Schmidt R."/>
        </authorList>
    </citation>
    <scope>NUCLEOTIDE SEQUENCE [LARGE SCALE GENOMIC DNA]</scope>
    <source>
        <strain evidence="10 11">PV</strain>
    </source>
</reference>
<evidence type="ECO:0000256" key="7">
    <source>
        <dbReference type="ARBA" id="ARBA00023242"/>
    </source>
</evidence>
<dbReference type="EMBL" id="PVEM01000006">
    <property type="protein sequence ID" value="PTD07254.1"/>
    <property type="molecule type" value="Genomic_DNA"/>
</dbReference>
<evidence type="ECO:0000256" key="5">
    <source>
        <dbReference type="ARBA" id="ARBA00023125"/>
    </source>
</evidence>